<evidence type="ECO:0000313" key="9">
    <source>
        <dbReference type="Proteomes" id="UP000535491"/>
    </source>
</evidence>
<evidence type="ECO:0000256" key="5">
    <source>
        <dbReference type="RuleBase" id="RU003690"/>
    </source>
</evidence>
<dbReference type="RefSeq" id="WP_181750216.1">
    <property type="nucleotide sequence ID" value="NZ_JACEIQ010000001.1"/>
</dbReference>
<dbReference type="EMBL" id="JACEIQ010000001">
    <property type="protein sequence ID" value="MBA4492996.1"/>
    <property type="molecule type" value="Genomic_DNA"/>
</dbReference>
<dbReference type="InterPro" id="IPR017853">
    <property type="entry name" value="GH"/>
</dbReference>
<name>A0A7W1WN85_9BACL</name>
<reference evidence="8 9" key="1">
    <citation type="submission" date="2020-07" db="EMBL/GenBank/DDBJ databases">
        <authorList>
            <person name="Feng H."/>
        </authorList>
    </citation>
    <scope>NUCLEOTIDE SEQUENCE [LARGE SCALE GENOMIC DNA]</scope>
    <source>
        <strain evidence="9">s-10</strain>
    </source>
</reference>
<dbReference type="Gene3D" id="3.20.20.80">
    <property type="entry name" value="Glycosidases"/>
    <property type="match status" value="1"/>
</dbReference>
<dbReference type="PROSITE" id="PS00572">
    <property type="entry name" value="GLYCOSYL_HYDROL_F1_1"/>
    <property type="match status" value="1"/>
</dbReference>
<dbReference type="PANTHER" id="PTHR10353:SF136">
    <property type="entry name" value="ARYL-PHOSPHO-BETA-D-GLUCOSIDASE BGLC"/>
    <property type="match status" value="1"/>
</dbReference>
<dbReference type="GO" id="GO:0008422">
    <property type="term" value="F:beta-glucosidase activity"/>
    <property type="evidence" value="ECO:0007669"/>
    <property type="project" value="TreeGrafter"/>
</dbReference>
<dbReference type="Proteomes" id="UP000535491">
    <property type="component" value="Unassembled WGS sequence"/>
</dbReference>
<gene>
    <name evidence="8" type="ORF">H1191_01535</name>
</gene>
<keyword evidence="9" id="KW-1185">Reference proteome</keyword>
<evidence type="ECO:0000256" key="7">
    <source>
        <dbReference type="SAM" id="MobiDB-lite"/>
    </source>
</evidence>
<proteinExistence type="inferred from homology"/>
<evidence type="ECO:0000256" key="4">
    <source>
        <dbReference type="PROSITE-ProRule" id="PRU10055"/>
    </source>
</evidence>
<keyword evidence="2 6" id="KW-0378">Hydrolase</keyword>
<accession>A0A7W1WN85</accession>
<keyword evidence="3 6" id="KW-0326">Glycosidase</keyword>
<dbReference type="InterPro" id="IPR001360">
    <property type="entry name" value="Glyco_hydro_1"/>
</dbReference>
<dbReference type="FunFam" id="3.20.20.80:FF:000004">
    <property type="entry name" value="Beta-glucosidase 6-phospho-beta-glucosidase"/>
    <property type="match status" value="1"/>
</dbReference>
<dbReference type="GO" id="GO:0005829">
    <property type="term" value="C:cytosol"/>
    <property type="evidence" value="ECO:0007669"/>
    <property type="project" value="TreeGrafter"/>
</dbReference>
<dbReference type="PANTHER" id="PTHR10353">
    <property type="entry name" value="GLYCOSYL HYDROLASE"/>
    <property type="match status" value="1"/>
</dbReference>
<evidence type="ECO:0000256" key="1">
    <source>
        <dbReference type="ARBA" id="ARBA00010838"/>
    </source>
</evidence>
<feature type="region of interest" description="Disordered" evidence="7">
    <location>
        <begin position="312"/>
        <end position="333"/>
    </location>
</feature>
<dbReference type="PROSITE" id="PS00653">
    <property type="entry name" value="GLYCOSYL_HYDROL_F1_2"/>
    <property type="match status" value="1"/>
</dbReference>
<evidence type="ECO:0000256" key="2">
    <source>
        <dbReference type="ARBA" id="ARBA00022801"/>
    </source>
</evidence>
<dbReference type="SUPFAM" id="SSF51445">
    <property type="entry name" value="(Trans)glycosidases"/>
    <property type="match status" value="1"/>
</dbReference>
<dbReference type="InterPro" id="IPR033132">
    <property type="entry name" value="GH_1_N_CS"/>
</dbReference>
<dbReference type="InterPro" id="IPR018120">
    <property type="entry name" value="Glyco_hydro_1_AS"/>
</dbReference>
<dbReference type="AlphaFoldDB" id="A0A7W1WN85"/>
<sequence>MLHQKKDSFPDGFLWGSASAAYQVEGAWDQDGKGPSIWDIYTKIPGTTFKGTNGDVAVDHYHRYKEDVALMAEMGLKAYRFSIAWSRIYPEGKGEINEKGLQFYDNLINELLKYHIEPIVTIYHWDVPQSLMDEYGAWESREIIEDFNKYCITLYKRYGDRVKYWVTLNEQNVFIGLGYRTGIHPPGVKDVKRMYEANHIANLANAKAIQSFRRYVPNGKIGPSFAYGPHYSFTCHPDDVLACDNAEEFNNHWWLDIYCWGKYPKMVWKYLKERNLAPTVQEGDWGLLTYGRPDFIGVNYYRTSTVEMNPLDGVGEGTMNTTGKKGTMEENGIPGLFKTKRNPHLEATNWDWEIDPTGLRLGLRKITSRYSLPILITENGLGEFDKLEKDGTVHDDYRIDYIRSHIEACQHAITDGVDILGYCTWSFTDILSWLNGYQKRYGFVYVDRDEHDERDLKRIKKKSFYWYKQVIETNGENLHNPQLSVSDSKSFD</sequence>
<comment type="caution">
    <text evidence="8">The sequence shown here is derived from an EMBL/GenBank/DDBJ whole genome shotgun (WGS) entry which is preliminary data.</text>
</comment>
<evidence type="ECO:0000256" key="6">
    <source>
        <dbReference type="RuleBase" id="RU004468"/>
    </source>
</evidence>
<comment type="similarity">
    <text evidence="1 5">Belongs to the glycosyl hydrolase 1 family.</text>
</comment>
<protein>
    <submittedName>
        <fullName evidence="8">Glycoside hydrolase family 1 protein</fullName>
    </submittedName>
</protein>
<dbReference type="Pfam" id="PF00232">
    <property type="entry name" value="Glyco_hydro_1"/>
    <property type="match status" value="1"/>
</dbReference>
<feature type="active site" description="Nucleophile" evidence="4">
    <location>
        <position position="378"/>
    </location>
</feature>
<organism evidence="8 9">
    <name type="scientific">Paenactinomyces guangxiensis</name>
    <dbReference type="NCBI Taxonomy" id="1490290"/>
    <lineage>
        <taxon>Bacteria</taxon>
        <taxon>Bacillati</taxon>
        <taxon>Bacillota</taxon>
        <taxon>Bacilli</taxon>
        <taxon>Bacillales</taxon>
        <taxon>Thermoactinomycetaceae</taxon>
        <taxon>Paenactinomyces</taxon>
    </lineage>
</organism>
<evidence type="ECO:0000256" key="3">
    <source>
        <dbReference type="ARBA" id="ARBA00023295"/>
    </source>
</evidence>
<evidence type="ECO:0000313" key="8">
    <source>
        <dbReference type="EMBL" id="MBA4492996.1"/>
    </source>
</evidence>
<dbReference type="GO" id="GO:0016052">
    <property type="term" value="P:carbohydrate catabolic process"/>
    <property type="evidence" value="ECO:0007669"/>
    <property type="project" value="TreeGrafter"/>
</dbReference>
<dbReference type="PRINTS" id="PR00131">
    <property type="entry name" value="GLHYDRLASE1"/>
</dbReference>